<feature type="transmembrane region" description="Helical" evidence="1">
    <location>
        <begin position="125"/>
        <end position="144"/>
    </location>
</feature>
<sequence length="247" mass="27677">MREITDSPLAFIPALLGPVAGLYVTINGLSVEIRCRHPAGWMYNDAAVILPVTAFRDLLFPLVSVVIFKTAIERLRPLGPFGLFVAPVIAAAWEWAAERAFGAVLDRWYSRTTLAPLVEEPFKRLVAIELGVPGVVSGLAYGLLEGLWKSRTLWGRKDVVSLLRYIALNYVFVHALLTVLPLPIAMEVHYHLNASWFPEPEKVHLLVIQIFRDLLTGDIRTMLSMSYYTILSLMLESTFGIPVMMKI</sequence>
<evidence type="ECO:0000313" key="2">
    <source>
        <dbReference type="EMBL" id="AAM02561.1"/>
    </source>
</evidence>
<evidence type="ECO:0000313" key="3">
    <source>
        <dbReference type="Proteomes" id="UP000001826"/>
    </source>
</evidence>
<organism evidence="2 3">
    <name type="scientific">Methanopyrus kandleri (strain AV19 / DSM 6324 / JCM 9639 / NBRC 100938)</name>
    <dbReference type="NCBI Taxonomy" id="190192"/>
    <lineage>
        <taxon>Archaea</taxon>
        <taxon>Methanobacteriati</taxon>
        <taxon>Methanobacteriota</taxon>
        <taxon>Methanomada group</taxon>
        <taxon>Methanopyri</taxon>
        <taxon>Methanopyrales</taxon>
        <taxon>Methanopyraceae</taxon>
        <taxon>Methanopyrus</taxon>
    </lineage>
</organism>
<feature type="transmembrane region" description="Helical" evidence="1">
    <location>
        <begin position="80"/>
        <end position="105"/>
    </location>
</feature>
<dbReference type="GeneID" id="1477943"/>
<dbReference type="EnsemblBacteria" id="AAM02561">
    <property type="protein sequence ID" value="AAM02561"/>
    <property type="gene ID" value="MK1348"/>
</dbReference>
<feature type="transmembrane region" description="Helical" evidence="1">
    <location>
        <begin position="7"/>
        <end position="26"/>
    </location>
</feature>
<keyword evidence="1" id="KW-0812">Transmembrane</keyword>
<dbReference type="PaxDb" id="190192-MK1348"/>
<feature type="transmembrane region" description="Helical" evidence="1">
    <location>
        <begin position="46"/>
        <end position="68"/>
    </location>
</feature>
<dbReference type="HOGENOM" id="CLU_1122628_0_0_2"/>
<dbReference type="InParanoid" id="Q8TVP0"/>
<protein>
    <submittedName>
        <fullName evidence="2">Uncharacterized domain specific for M.kandleri, MK-2 family</fullName>
    </submittedName>
</protein>
<feature type="transmembrane region" description="Helical" evidence="1">
    <location>
        <begin position="165"/>
        <end position="186"/>
    </location>
</feature>
<feature type="transmembrane region" description="Helical" evidence="1">
    <location>
        <begin position="225"/>
        <end position="245"/>
    </location>
</feature>
<evidence type="ECO:0000256" key="1">
    <source>
        <dbReference type="SAM" id="Phobius"/>
    </source>
</evidence>
<name>Q8TVP0_METKA</name>
<accession>Q8TVP0</accession>
<keyword evidence="3" id="KW-1185">Reference proteome</keyword>
<keyword evidence="1" id="KW-0472">Membrane</keyword>
<dbReference type="KEGG" id="mka:MK1348"/>
<keyword evidence="1" id="KW-1133">Transmembrane helix</keyword>
<dbReference type="STRING" id="190192.MK1348"/>
<dbReference type="RefSeq" id="WP_011019716.1">
    <property type="nucleotide sequence ID" value="NC_003551.1"/>
</dbReference>
<gene>
    <name evidence="2" type="ordered locus">MK1348</name>
</gene>
<proteinExistence type="predicted"/>
<dbReference type="AlphaFoldDB" id="Q8TVP0"/>
<dbReference type="EMBL" id="AE009439">
    <property type="protein sequence ID" value="AAM02561.1"/>
    <property type="molecule type" value="Genomic_DNA"/>
</dbReference>
<dbReference type="Proteomes" id="UP000001826">
    <property type="component" value="Chromosome"/>
</dbReference>
<reference evidence="2 3" key="1">
    <citation type="journal article" date="2002" name="Proc. Natl. Acad. Sci. U.S.A.">
        <title>The complete genome of hyperthermophile Methanopyrus kandleri AV19 and monophyly of archaeal methanogens.</title>
        <authorList>
            <person name="Slesarev A.I."/>
            <person name="Mezhevaya K.V."/>
            <person name="Makarova K.S."/>
            <person name="Polushin N.N."/>
            <person name="Shcherbinina O.V."/>
            <person name="Shakhova V.V."/>
            <person name="Belova G.I."/>
            <person name="Aravind L."/>
            <person name="Natale D.A."/>
            <person name="Rogozin I.B."/>
            <person name="Tatusov R.L."/>
            <person name="Wolf Y.I."/>
            <person name="Stetter K.O."/>
            <person name="Malykh A.G."/>
            <person name="Koonin E.V."/>
            <person name="Kozyavkin S.A."/>
        </authorList>
    </citation>
    <scope>NUCLEOTIDE SEQUENCE [LARGE SCALE GENOMIC DNA]</scope>
    <source>
        <strain evidence="3">AV19 / DSM 6324 / JCM 9639 / NBRC 100938</strain>
    </source>
</reference>